<name>A0A9R0ZB27_TRITD</name>
<evidence type="ECO:0000313" key="2">
    <source>
        <dbReference type="EMBL" id="VAI73676.1"/>
    </source>
</evidence>
<sequence>MHLDVILLVQTKCKTSSFQNLVGSPGTSHHPATYIAPKQIPFRGPDSPPLTHPNPRFPMVQAAPSSATATATAAPVPDADPATPPSRLLSKHRPRRRAAPPRPTLPHPAPTRGLPDLNRCHCCSVRFQQPAPGAKRRPLRPLRSLWRVVLLCSECISLLRSGAVCSYCLNLDNLPHDDSATCRSCNCCVHRHCIPAEHRTALIQPVDLENFVCVDCCPTVKVGSKNVGAESVPKLELVIREPSPAVRRKGGPVAAAKLNSPRKVVEEVRPAWKDAMALVPVGEESESKGPSDPDLPDEALALQLHLAINGSPRISRSGSASVSVLAGQGKRQGKRQNGLVYGRKVNEDLGLCVTNMMDHLDYLETGAEMGSNWNASQDLGSDPTAPVVLALECKGKRPQESLRGERKGLPETKQHNSLVDWHKVDRYEKKYSKRKSSKQTDVESTGNKTLPNGKDMDVGEGGEGITPMT</sequence>
<dbReference type="OMA" id="SCFCEEL"/>
<keyword evidence="3" id="KW-1185">Reference proteome</keyword>
<feature type="compositionally biased region" description="Gly residues" evidence="1">
    <location>
        <begin position="459"/>
        <end position="469"/>
    </location>
</feature>
<dbReference type="PANTHER" id="PTHR38530">
    <property type="entry name" value="OS06G0468300 PROTEIN"/>
    <property type="match status" value="1"/>
</dbReference>
<evidence type="ECO:0000256" key="1">
    <source>
        <dbReference type="SAM" id="MobiDB-lite"/>
    </source>
</evidence>
<feature type="region of interest" description="Disordered" evidence="1">
    <location>
        <begin position="397"/>
        <end position="469"/>
    </location>
</feature>
<feature type="compositionally biased region" description="Pro residues" evidence="1">
    <location>
        <begin position="46"/>
        <end position="56"/>
    </location>
</feature>
<protein>
    <submittedName>
        <fullName evidence="2">Uncharacterized protein</fullName>
    </submittedName>
</protein>
<gene>
    <name evidence="2" type="ORF">TRITD_7Av1G086700</name>
</gene>
<dbReference type="EMBL" id="LT934123">
    <property type="protein sequence ID" value="VAI73676.1"/>
    <property type="molecule type" value="Genomic_DNA"/>
</dbReference>
<feature type="region of interest" description="Disordered" evidence="1">
    <location>
        <begin position="38"/>
        <end position="113"/>
    </location>
</feature>
<dbReference type="AlphaFoldDB" id="A0A9R0ZB27"/>
<feature type="compositionally biased region" description="Low complexity" evidence="1">
    <location>
        <begin position="62"/>
        <end position="81"/>
    </location>
</feature>
<proteinExistence type="predicted"/>
<accession>A0A9R0ZB27</accession>
<feature type="compositionally biased region" description="Basic and acidic residues" evidence="1">
    <location>
        <begin position="397"/>
        <end position="430"/>
    </location>
</feature>
<reference evidence="2 3" key="1">
    <citation type="submission" date="2017-09" db="EMBL/GenBank/DDBJ databases">
        <authorList>
            <consortium name="International Durum Wheat Genome Sequencing Consortium (IDWGSC)"/>
            <person name="Milanesi L."/>
        </authorList>
    </citation>
    <scope>NUCLEOTIDE SEQUENCE [LARGE SCALE GENOMIC DNA]</scope>
    <source>
        <strain evidence="3">cv. Svevo</strain>
    </source>
</reference>
<feature type="compositionally biased region" description="Basic residues" evidence="1">
    <location>
        <begin position="89"/>
        <end position="99"/>
    </location>
</feature>
<feature type="compositionally biased region" description="Pro residues" evidence="1">
    <location>
        <begin position="100"/>
        <end position="109"/>
    </location>
</feature>
<dbReference type="Gramene" id="TRITD7Av1G086700.1">
    <property type="protein sequence ID" value="TRITD7Av1G086700.1"/>
    <property type="gene ID" value="TRITD7Av1G086700"/>
</dbReference>
<evidence type="ECO:0000313" key="3">
    <source>
        <dbReference type="Proteomes" id="UP000324705"/>
    </source>
</evidence>
<organism evidence="2 3">
    <name type="scientific">Triticum turgidum subsp. durum</name>
    <name type="common">Durum wheat</name>
    <name type="synonym">Triticum durum</name>
    <dbReference type="NCBI Taxonomy" id="4567"/>
    <lineage>
        <taxon>Eukaryota</taxon>
        <taxon>Viridiplantae</taxon>
        <taxon>Streptophyta</taxon>
        <taxon>Embryophyta</taxon>
        <taxon>Tracheophyta</taxon>
        <taxon>Spermatophyta</taxon>
        <taxon>Magnoliopsida</taxon>
        <taxon>Liliopsida</taxon>
        <taxon>Poales</taxon>
        <taxon>Poaceae</taxon>
        <taxon>BOP clade</taxon>
        <taxon>Pooideae</taxon>
        <taxon>Triticodae</taxon>
        <taxon>Triticeae</taxon>
        <taxon>Triticinae</taxon>
        <taxon>Triticum</taxon>
    </lineage>
</organism>
<dbReference type="Proteomes" id="UP000324705">
    <property type="component" value="Chromosome 7A"/>
</dbReference>